<proteinExistence type="predicted"/>
<name>A0A395HDJ9_9EURO</name>
<evidence type="ECO:0000313" key="3">
    <source>
        <dbReference type="Proteomes" id="UP000249402"/>
    </source>
</evidence>
<organism evidence="2 3">
    <name type="scientific">Aspergillus ibericus CBS 121593</name>
    <dbReference type="NCBI Taxonomy" id="1448316"/>
    <lineage>
        <taxon>Eukaryota</taxon>
        <taxon>Fungi</taxon>
        <taxon>Dikarya</taxon>
        <taxon>Ascomycota</taxon>
        <taxon>Pezizomycotina</taxon>
        <taxon>Eurotiomycetes</taxon>
        <taxon>Eurotiomycetidae</taxon>
        <taxon>Eurotiales</taxon>
        <taxon>Aspergillaceae</taxon>
        <taxon>Aspergillus</taxon>
        <taxon>Aspergillus subgen. Circumdati</taxon>
    </lineage>
</organism>
<accession>A0A395HDJ9</accession>
<dbReference type="OrthoDB" id="10505731at2759"/>
<feature type="transmembrane region" description="Helical" evidence="1">
    <location>
        <begin position="73"/>
        <end position="97"/>
    </location>
</feature>
<evidence type="ECO:0000256" key="1">
    <source>
        <dbReference type="SAM" id="Phobius"/>
    </source>
</evidence>
<protein>
    <submittedName>
        <fullName evidence="2">Uncharacterized protein</fullName>
    </submittedName>
</protein>
<evidence type="ECO:0000313" key="2">
    <source>
        <dbReference type="EMBL" id="RAL05746.1"/>
    </source>
</evidence>
<keyword evidence="3" id="KW-1185">Reference proteome</keyword>
<keyword evidence="1" id="KW-1133">Transmembrane helix</keyword>
<dbReference type="Proteomes" id="UP000249402">
    <property type="component" value="Unassembled WGS sequence"/>
</dbReference>
<dbReference type="EMBL" id="KZ824420">
    <property type="protein sequence ID" value="RAL05746.1"/>
    <property type="molecule type" value="Genomic_DNA"/>
</dbReference>
<reference evidence="2 3" key="1">
    <citation type="submission" date="2018-02" db="EMBL/GenBank/DDBJ databases">
        <title>The genomes of Aspergillus section Nigri reveals drivers in fungal speciation.</title>
        <authorList>
            <consortium name="DOE Joint Genome Institute"/>
            <person name="Vesth T.C."/>
            <person name="Nybo J."/>
            <person name="Theobald S."/>
            <person name="Brandl J."/>
            <person name="Frisvad J.C."/>
            <person name="Nielsen K.F."/>
            <person name="Lyhne E.K."/>
            <person name="Kogle M.E."/>
            <person name="Kuo A."/>
            <person name="Riley R."/>
            <person name="Clum A."/>
            <person name="Nolan M."/>
            <person name="Lipzen A."/>
            <person name="Salamov A."/>
            <person name="Henrissat B."/>
            <person name="Wiebenga A."/>
            <person name="De vries R.P."/>
            <person name="Grigoriev I.V."/>
            <person name="Mortensen U.H."/>
            <person name="Andersen M.R."/>
            <person name="Baker S.E."/>
        </authorList>
    </citation>
    <scope>NUCLEOTIDE SEQUENCE [LARGE SCALE GENOMIC DNA]</scope>
    <source>
        <strain evidence="2 3">CBS 121593</strain>
    </source>
</reference>
<dbReference type="GeneID" id="37229668"/>
<dbReference type="AlphaFoldDB" id="A0A395HDJ9"/>
<gene>
    <name evidence="2" type="ORF">BO80DRAFT_79956</name>
</gene>
<dbReference type="VEuPathDB" id="FungiDB:BO80DRAFT_79956"/>
<feature type="transmembrane region" description="Helical" evidence="1">
    <location>
        <begin position="23"/>
        <end position="52"/>
    </location>
</feature>
<dbReference type="RefSeq" id="XP_025580073.1">
    <property type="nucleotide sequence ID" value="XM_025724803.1"/>
</dbReference>
<keyword evidence="1" id="KW-0472">Membrane</keyword>
<sequence length="133" mass="15230">MHGRVIQTLYIPHLPCYAALSGVWLLFFALFFTPLAIVQFHMCALFSSFICFDGSARVKRDTATERDSFGRPVYLISLCMDAIIVFILSQVCFTPTFHTRLYLLSQFVSQIMHTSSYRVPYLSSNAVQFHSSR</sequence>
<keyword evidence="1" id="KW-0812">Transmembrane</keyword>